<dbReference type="InterPro" id="IPR024567">
    <property type="entry name" value="RNase_HII/HIII_dom"/>
</dbReference>
<evidence type="ECO:0000256" key="9">
    <source>
        <dbReference type="ARBA" id="ARBA00022801"/>
    </source>
</evidence>
<keyword evidence="8 11" id="KW-0255">Endonuclease</keyword>
<dbReference type="PROSITE" id="PS51975">
    <property type="entry name" value="RNASE_H_2"/>
    <property type="match status" value="1"/>
</dbReference>
<comment type="similarity">
    <text evidence="4">Belongs to the RNase HII family. RnhC subfamily.</text>
</comment>
<dbReference type="Gene3D" id="3.30.420.10">
    <property type="entry name" value="Ribonuclease H-like superfamily/Ribonuclease H"/>
    <property type="match status" value="1"/>
</dbReference>
<evidence type="ECO:0000256" key="3">
    <source>
        <dbReference type="ARBA" id="ARBA00004496"/>
    </source>
</evidence>
<keyword evidence="7 11" id="KW-0479">Metal-binding</keyword>
<dbReference type="GO" id="GO:0004523">
    <property type="term" value="F:RNA-DNA hybrid ribonuclease activity"/>
    <property type="evidence" value="ECO:0007669"/>
    <property type="project" value="UniProtKB-UniRule"/>
</dbReference>
<feature type="binding site" evidence="11">
    <location>
        <position position="19"/>
    </location>
    <ligand>
        <name>a divalent metal cation</name>
        <dbReference type="ChEBI" id="CHEBI:60240"/>
    </ligand>
</feature>
<dbReference type="GO" id="GO:0003723">
    <property type="term" value="F:RNA binding"/>
    <property type="evidence" value="ECO:0007669"/>
    <property type="project" value="UniProtKB-UniRule"/>
</dbReference>
<keyword evidence="6 11" id="KW-0540">Nuclease</keyword>
<dbReference type="InterPro" id="IPR001352">
    <property type="entry name" value="RNase_HII/HIII"/>
</dbReference>
<sequence>MIELKLLSDFPQEIIALDEVGRSPLSGPVVIGAVRVMIHSAEELGLLVRSLRRNGVKDSKMLTHEHREELLQKFKAPVLNYREKRSFVWKGLEVQYVTWEMDHVIIDNENIFQASMRGMKEAAEFLASEDKSRTTVLIDGQSKLRWSGEPHPWREIPIVKGDAKSPLIGLASIIAKEKRDAFMREMHLLYPQYGFDSNFGYPTPFHRKAIEEHGPCLIHRKSFGKVKEFVVE</sequence>
<evidence type="ECO:0000256" key="2">
    <source>
        <dbReference type="ARBA" id="ARBA00004065"/>
    </source>
</evidence>
<proteinExistence type="inferred from homology"/>
<evidence type="ECO:0000256" key="1">
    <source>
        <dbReference type="ARBA" id="ARBA00000077"/>
    </source>
</evidence>
<dbReference type="EC" id="3.1.26.4" evidence="12"/>
<comment type="function">
    <text evidence="2 12">Endonuclease that specifically degrades the RNA of RNA-DNA hybrids.</text>
</comment>
<protein>
    <recommendedName>
        <fullName evidence="12">Ribonuclease</fullName>
        <ecNumber evidence="12">3.1.26.4</ecNumber>
    </recommendedName>
</protein>
<evidence type="ECO:0000259" key="13">
    <source>
        <dbReference type="PROSITE" id="PS51975"/>
    </source>
</evidence>
<dbReference type="GO" id="GO:0005737">
    <property type="term" value="C:cytoplasm"/>
    <property type="evidence" value="ECO:0007669"/>
    <property type="project" value="UniProtKB-SubCell"/>
</dbReference>
<feature type="domain" description="RNase H type-2" evidence="13">
    <location>
        <begin position="12"/>
        <end position="232"/>
    </location>
</feature>
<evidence type="ECO:0000256" key="6">
    <source>
        <dbReference type="ARBA" id="ARBA00022722"/>
    </source>
</evidence>
<accession>A0AAX4HKM9</accession>
<dbReference type="InterPro" id="IPR036397">
    <property type="entry name" value="RNaseH_sf"/>
</dbReference>
<dbReference type="EMBL" id="CP139487">
    <property type="protein sequence ID" value="WPU63750.1"/>
    <property type="molecule type" value="Genomic_DNA"/>
</dbReference>
<gene>
    <name evidence="14" type="ORF">SOO65_13730</name>
</gene>
<dbReference type="PANTHER" id="PTHR10954">
    <property type="entry name" value="RIBONUCLEASE H2 SUBUNIT A"/>
    <property type="match status" value="1"/>
</dbReference>
<feature type="binding site" evidence="11">
    <location>
        <position position="139"/>
    </location>
    <ligand>
        <name>a divalent metal cation</name>
        <dbReference type="ChEBI" id="CHEBI:60240"/>
    </ligand>
</feature>
<keyword evidence="15" id="KW-1185">Reference proteome</keyword>
<reference evidence="14 15" key="1">
    <citation type="submission" date="2023-11" db="EMBL/GenBank/DDBJ databases">
        <title>Peredibacter starrii A3.12.</title>
        <authorList>
            <person name="Mitchell R.J."/>
        </authorList>
    </citation>
    <scope>NUCLEOTIDE SEQUENCE [LARGE SCALE GENOMIC DNA]</scope>
    <source>
        <strain evidence="14 15">A3.12</strain>
    </source>
</reference>
<keyword evidence="9 11" id="KW-0378">Hydrolase</keyword>
<dbReference type="InterPro" id="IPR022898">
    <property type="entry name" value="RNase_HII"/>
</dbReference>
<dbReference type="GO" id="GO:0043137">
    <property type="term" value="P:DNA replication, removal of RNA primer"/>
    <property type="evidence" value="ECO:0007669"/>
    <property type="project" value="TreeGrafter"/>
</dbReference>
<evidence type="ECO:0000256" key="10">
    <source>
        <dbReference type="ARBA" id="ARBA00023211"/>
    </source>
</evidence>
<comment type="subcellular location">
    <subcellularLocation>
        <location evidence="3">Cytoplasm</location>
    </subcellularLocation>
</comment>
<evidence type="ECO:0000256" key="5">
    <source>
        <dbReference type="ARBA" id="ARBA00022490"/>
    </source>
</evidence>
<comment type="catalytic activity">
    <reaction evidence="1 11 12">
        <text>Endonucleolytic cleavage to 5'-phosphomonoester.</text>
        <dbReference type="EC" id="3.1.26.4"/>
    </reaction>
</comment>
<dbReference type="Pfam" id="PF01351">
    <property type="entry name" value="RNase_HII"/>
    <property type="match status" value="1"/>
</dbReference>
<dbReference type="Proteomes" id="UP001324634">
    <property type="component" value="Chromosome"/>
</dbReference>
<dbReference type="GO" id="GO:0006298">
    <property type="term" value="P:mismatch repair"/>
    <property type="evidence" value="ECO:0007669"/>
    <property type="project" value="TreeGrafter"/>
</dbReference>
<organism evidence="14 15">
    <name type="scientific">Peredibacter starrii</name>
    <dbReference type="NCBI Taxonomy" id="28202"/>
    <lineage>
        <taxon>Bacteria</taxon>
        <taxon>Pseudomonadati</taxon>
        <taxon>Bdellovibrionota</taxon>
        <taxon>Bacteriovoracia</taxon>
        <taxon>Bacteriovoracales</taxon>
        <taxon>Bacteriovoracaceae</taxon>
        <taxon>Peredibacter</taxon>
    </lineage>
</organism>
<feature type="binding site" evidence="11">
    <location>
        <position position="18"/>
    </location>
    <ligand>
        <name>a divalent metal cation</name>
        <dbReference type="ChEBI" id="CHEBI:60240"/>
    </ligand>
</feature>
<name>A0AAX4HKM9_9BACT</name>
<keyword evidence="10" id="KW-0464">Manganese</keyword>
<dbReference type="GO" id="GO:0046872">
    <property type="term" value="F:metal ion binding"/>
    <property type="evidence" value="ECO:0007669"/>
    <property type="project" value="UniProtKB-KW"/>
</dbReference>
<evidence type="ECO:0000256" key="7">
    <source>
        <dbReference type="ARBA" id="ARBA00022723"/>
    </source>
</evidence>
<dbReference type="RefSeq" id="WP_321391064.1">
    <property type="nucleotide sequence ID" value="NZ_CP139487.1"/>
</dbReference>
<evidence type="ECO:0000256" key="11">
    <source>
        <dbReference type="PROSITE-ProRule" id="PRU01319"/>
    </source>
</evidence>
<dbReference type="AlphaFoldDB" id="A0AAX4HKM9"/>
<evidence type="ECO:0000256" key="4">
    <source>
        <dbReference type="ARBA" id="ARBA00008378"/>
    </source>
</evidence>
<dbReference type="KEGG" id="psti:SOO65_13730"/>
<evidence type="ECO:0000256" key="8">
    <source>
        <dbReference type="ARBA" id="ARBA00022759"/>
    </source>
</evidence>
<dbReference type="GO" id="GO:0032299">
    <property type="term" value="C:ribonuclease H2 complex"/>
    <property type="evidence" value="ECO:0007669"/>
    <property type="project" value="TreeGrafter"/>
</dbReference>
<dbReference type="PANTHER" id="PTHR10954:SF23">
    <property type="entry name" value="RIBONUCLEASE"/>
    <property type="match status" value="1"/>
</dbReference>
<evidence type="ECO:0000256" key="12">
    <source>
        <dbReference type="RuleBase" id="RU003515"/>
    </source>
</evidence>
<evidence type="ECO:0000313" key="15">
    <source>
        <dbReference type="Proteomes" id="UP001324634"/>
    </source>
</evidence>
<comment type="cofactor">
    <cofactor evidence="11">
        <name>Mn(2+)</name>
        <dbReference type="ChEBI" id="CHEBI:29035"/>
    </cofactor>
    <cofactor evidence="11">
        <name>Mg(2+)</name>
        <dbReference type="ChEBI" id="CHEBI:18420"/>
    </cofactor>
    <text evidence="11">Manganese or magnesium. Binds 1 divalent metal ion per monomer in the absence of substrate. May bind a second metal ion after substrate binding.</text>
</comment>
<dbReference type="CDD" id="cd07182">
    <property type="entry name" value="RNase_HII_bacteria_HII_like"/>
    <property type="match status" value="1"/>
</dbReference>
<keyword evidence="5" id="KW-0963">Cytoplasm</keyword>
<dbReference type="SUPFAM" id="SSF53098">
    <property type="entry name" value="Ribonuclease H-like"/>
    <property type="match status" value="1"/>
</dbReference>
<evidence type="ECO:0000313" key="14">
    <source>
        <dbReference type="EMBL" id="WPU63750.1"/>
    </source>
</evidence>
<dbReference type="InterPro" id="IPR012337">
    <property type="entry name" value="RNaseH-like_sf"/>
</dbReference>